<proteinExistence type="predicted"/>
<dbReference type="STRING" id="416591.Tlet_0174"/>
<protein>
    <submittedName>
        <fullName evidence="2">Putative CheW protein</fullName>
    </submittedName>
</protein>
<dbReference type="Proteomes" id="UP000002016">
    <property type="component" value="Chromosome"/>
</dbReference>
<dbReference type="OrthoDB" id="9794382at2"/>
<dbReference type="eggNOG" id="COG0835">
    <property type="taxonomic scope" value="Bacteria"/>
</dbReference>
<reference evidence="2 3" key="2">
    <citation type="journal article" date="2009" name="Proc. Natl. Acad. Sci. U.S.A.">
        <title>On the chimeric nature, thermophilic origin, and phylogenetic placement of the Thermotogales.</title>
        <authorList>
            <person name="Zhaxybayeva O."/>
            <person name="Swithers K.S."/>
            <person name="Lapierre P."/>
            <person name="Fournier G.P."/>
            <person name="Bickhart D.M."/>
            <person name="DeBoy R.T."/>
            <person name="Nelson K.E."/>
            <person name="Nesbo C.L."/>
            <person name="Doolittle W.F."/>
            <person name="Gogarten J.P."/>
            <person name="Noll K.M."/>
        </authorList>
    </citation>
    <scope>NUCLEOTIDE SEQUENCE [LARGE SCALE GENOMIC DNA]</scope>
    <source>
        <strain evidence="3">ATCC BAA-301 / DSM 14385 / NBRC 107922 / TMO</strain>
    </source>
</reference>
<reference evidence="2 3" key="1">
    <citation type="submission" date="2007-08" db="EMBL/GenBank/DDBJ databases">
        <title>Complete sequence of Thermotoga lettingae TMO.</title>
        <authorList>
            <consortium name="US DOE Joint Genome Institute"/>
            <person name="Copeland A."/>
            <person name="Lucas S."/>
            <person name="Lapidus A."/>
            <person name="Barry K."/>
            <person name="Glavina del Rio T."/>
            <person name="Dalin E."/>
            <person name="Tice H."/>
            <person name="Pitluck S."/>
            <person name="Foster B."/>
            <person name="Bruce D."/>
            <person name="Schmutz J."/>
            <person name="Larimer F."/>
            <person name="Land M."/>
            <person name="Hauser L."/>
            <person name="Kyrpides N."/>
            <person name="Mikhailova N."/>
            <person name="Nelson K."/>
            <person name="Gogarten J.P."/>
            <person name="Noll K."/>
            <person name="Richardson P."/>
        </authorList>
    </citation>
    <scope>NUCLEOTIDE SEQUENCE [LARGE SCALE GENOMIC DNA]</scope>
    <source>
        <strain evidence="3">ATCC BAA-301 / DSM 14385 / NBRC 107922 / TMO</strain>
    </source>
</reference>
<dbReference type="InterPro" id="IPR036061">
    <property type="entry name" value="CheW-like_dom_sf"/>
</dbReference>
<dbReference type="SMART" id="SM00260">
    <property type="entry name" value="CheW"/>
    <property type="match status" value="1"/>
</dbReference>
<dbReference type="EMBL" id="CP000812">
    <property type="protein sequence ID" value="ABV32744.1"/>
    <property type="molecule type" value="Genomic_DNA"/>
</dbReference>
<dbReference type="Pfam" id="PF01584">
    <property type="entry name" value="CheW"/>
    <property type="match status" value="1"/>
</dbReference>
<gene>
    <name evidence="2" type="ordered locus">Tlet_0174</name>
</gene>
<dbReference type="Gene3D" id="2.40.50.180">
    <property type="entry name" value="CheA-289, Domain 4"/>
    <property type="match status" value="1"/>
</dbReference>
<organism evidence="2 3">
    <name type="scientific">Pseudothermotoga lettingae (strain ATCC BAA-301 / DSM 14385 / NBRC 107922 / TMO)</name>
    <name type="common">Thermotoga lettingae</name>
    <dbReference type="NCBI Taxonomy" id="416591"/>
    <lineage>
        <taxon>Bacteria</taxon>
        <taxon>Thermotogati</taxon>
        <taxon>Thermotogota</taxon>
        <taxon>Thermotogae</taxon>
        <taxon>Thermotogales</taxon>
        <taxon>Thermotogaceae</taxon>
        <taxon>Pseudothermotoga</taxon>
    </lineage>
</organism>
<dbReference type="RefSeq" id="WP_012002225.1">
    <property type="nucleotide sequence ID" value="NC_009828.1"/>
</dbReference>
<dbReference type="InterPro" id="IPR039315">
    <property type="entry name" value="CheW"/>
</dbReference>
<dbReference type="PANTHER" id="PTHR22617:SF23">
    <property type="entry name" value="CHEMOTAXIS PROTEIN CHEW"/>
    <property type="match status" value="1"/>
</dbReference>
<dbReference type="AlphaFoldDB" id="A8F3L0"/>
<evidence type="ECO:0000313" key="3">
    <source>
        <dbReference type="Proteomes" id="UP000002016"/>
    </source>
</evidence>
<dbReference type="PROSITE" id="PS50851">
    <property type="entry name" value="CHEW"/>
    <property type="match status" value="1"/>
</dbReference>
<name>A8F3L0_PSELT</name>
<dbReference type="InterPro" id="IPR002545">
    <property type="entry name" value="CheW-lke_dom"/>
</dbReference>
<dbReference type="PANTHER" id="PTHR22617">
    <property type="entry name" value="CHEMOTAXIS SENSOR HISTIDINE KINASE-RELATED"/>
    <property type="match status" value="1"/>
</dbReference>
<dbReference type="GO" id="GO:0006935">
    <property type="term" value="P:chemotaxis"/>
    <property type="evidence" value="ECO:0007669"/>
    <property type="project" value="InterPro"/>
</dbReference>
<dbReference type="Gene3D" id="2.30.30.40">
    <property type="entry name" value="SH3 Domains"/>
    <property type="match status" value="1"/>
</dbReference>
<dbReference type="HOGENOM" id="CLU_048995_3_1_0"/>
<evidence type="ECO:0000259" key="1">
    <source>
        <dbReference type="PROSITE" id="PS50851"/>
    </source>
</evidence>
<dbReference type="GO" id="GO:0005829">
    <property type="term" value="C:cytosol"/>
    <property type="evidence" value="ECO:0007669"/>
    <property type="project" value="TreeGrafter"/>
</dbReference>
<dbReference type="GO" id="GO:0007165">
    <property type="term" value="P:signal transduction"/>
    <property type="evidence" value="ECO:0007669"/>
    <property type="project" value="InterPro"/>
</dbReference>
<dbReference type="SUPFAM" id="SSF50341">
    <property type="entry name" value="CheW-like"/>
    <property type="match status" value="1"/>
</dbReference>
<sequence>MELKVVSFLLGEEKFALDIMSVDSIVEMGKIVKIPESADYVEGIMNLRGNVIPIINLKKKFKMKITDRAPSSKIVVINLDDRKIGLLVDQVHEVLTITDKQIEQPPADLGKTKTNIVLGIAKFEEDLLIILNGKELLTSEEQIQLEGLTKLA</sequence>
<dbReference type="KEGG" id="tle:Tlet_0174"/>
<feature type="domain" description="CheW-like" evidence="1">
    <location>
        <begin position="2"/>
        <end position="142"/>
    </location>
</feature>
<accession>A8F3L0</accession>
<keyword evidence="3" id="KW-1185">Reference proteome</keyword>
<evidence type="ECO:0000313" key="2">
    <source>
        <dbReference type="EMBL" id="ABV32744.1"/>
    </source>
</evidence>